<dbReference type="Gene3D" id="2.60.120.920">
    <property type="match status" value="1"/>
</dbReference>
<reference evidence="3" key="1">
    <citation type="submission" date="2022-11" db="UniProtKB">
        <authorList>
            <consortium name="WormBaseParasite"/>
        </authorList>
    </citation>
    <scope>IDENTIFICATION</scope>
</reference>
<sequence>MHSWARAPWTECKLETNALFVLDKECKNDYVDTMFKEAHWLADKDEREFRWLDETVKRLWRGQKIIHKEAGKWDAPVAQLEELPTDWVEDVGSSPIRPQMSVRILGRPYIEGKPPFGVGDVIGCGVNLASRQIIYTKNGRPLDTANLFVESAYELFPCVSLLRFGDKIETNFGPDFEYKF</sequence>
<organism evidence="2 3">
    <name type="scientific">Globodera rostochiensis</name>
    <name type="common">Golden nematode worm</name>
    <name type="synonym">Heterodera rostochiensis</name>
    <dbReference type="NCBI Taxonomy" id="31243"/>
    <lineage>
        <taxon>Eukaryota</taxon>
        <taxon>Metazoa</taxon>
        <taxon>Ecdysozoa</taxon>
        <taxon>Nematoda</taxon>
        <taxon>Chromadorea</taxon>
        <taxon>Rhabditida</taxon>
        <taxon>Tylenchina</taxon>
        <taxon>Tylenchomorpha</taxon>
        <taxon>Tylenchoidea</taxon>
        <taxon>Heteroderidae</taxon>
        <taxon>Heteroderinae</taxon>
        <taxon>Globodera</taxon>
    </lineage>
</organism>
<accession>A0A914H921</accession>
<dbReference type="CDD" id="cd12885">
    <property type="entry name" value="SPRY_RanBP_like"/>
    <property type="match status" value="1"/>
</dbReference>
<name>A0A914H921_GLORO</name>
<evidence type="ECO:0000259" key="1">
    <source>
        <dbReference type="Pfam" id="PF00622"/>
    </source>
</evidence>
<dbReference type="WBParaSite" id="Gr19_v10_g14374.t1">
    <property type="protein sequence ID" value="Gr19_v10_g14374.t1"/>
    <property type="gene ID" value="Gr19_v10_g14374"/>
</dbReference>
<dbReference type="Pfam" id="PF00622">
    <property type="entry name" value="SPRY"/>
    <property type="match status" value="1"/>
</dbReference>
<dbReference type="InterPro" id="IPR044736">
    <property type="entry name" value="Gid1/RanBPM/SPLA_SPRY"/>
</dbReference>
<evidence type="ECO:0000313" key="3">
    <source>
        <dbReference type="WBParaSite" id="Gr19_v10_g14374.t1"/>
    </source>
</evidence>
<dbReference type="SUPFAM" id="SSF49899">
    <property type="entry name" value="Concanavalin A-like lectins/glucanases"/>
    <property type="match status" value="1"/>
</dbReference>
<evidence type="ECO:0000313" key="2">
    <source>
        <dbReference type="Proteomes" id="UP000887572"/>
    </source>
</evidence>
<dbReference type="Proteomes" id="UP000887572">
    <property type="component" value="Unplaced"/>
</dbReference>
<dbReference type="InterPro" id="IPR003877">
    <property type="entry name" value="SPRY_dom"/>
</dbReference>
<dbReference type="InterPro" id="IPR043136">
    <property type="entry name" value="B30.2/SPRY_sf"/>
</dbReference>
<feature type="domain" description="SPRY" evidence="1">
    <location>
        <begin position="112"/>
        <end position="174"/>
    </location>
</feature>
<keyword evidence="2" id="KW-1185">Reference proteome</keyword>
<dbReference type="InterPro" id="IPR013320">
    <property type="entry name" value="ConA-like_dom_sf"/>
</dbReference>
<protein>
    <submittedName>
        <fullName evidence="3">SPRY domain-containing protein</fullName>
    </submittedName>
</protein>
<proteinExistence type="predicted"/>
<dbReference type="AlphaFoldDB" id="A0A914H921"/>